<dbReference type="InterPro" id="IPR003776">
    <property type="entry name" value="YcaO-like_dom"/>
</dbReference>
<evidence type="ECO:0000313" key="3">
    <source>
        <dbReference type="Proteomes" id="UP001370348"/>
    </source>
</evidence>
<evidence type="ECO:0000259" key="1">
    <source>
        <dbReference type="PROSITE" id="PS51664"/>
    </source>
</evidence>
<dbReference type="Gene3D" id="3.30.40.250">
    <property type="match status" value="1"/>
</dbReference>
<dbReference type="Gene3D" id="3.40.50.720">
    <property type="entry name" value="NAD(P)-binding Rossmann-like Domain"/>
    <property type="match status" value="1"/>
</dbReference>
<dbReference type="InterPro" id="IPR022291">
    <property type="entry name" value="Bacteriocin_synth_cyclodeHase"/>
</dbReference>
<keyword evidence="3" id="KW-1185">Reference proteome</keyword>
<name>A0ABZ2M7C5_9BACT</name>
<reference evidence="2 3" key="1">
    <citation type="submission" date="2021-12" db="EMBL/GenBank/DDBJ databases">
        <title>Discovery of the Pendulisporaceae a myxobacterial family with distinct sporulation behavior and unique specialized metabolism.</title>
        <authorList>
            <person name="Garcia R."/>
            <person name="Popoff A."/>
            <person name="Bader C.D."/>
            <person name="Loehr J."/>
            <person name="Walesch S."/>
            <person name="Walt C."/>
            <person name="Boldt J."/>
            <person name="Bunk B."/>
            <person name="Haeckl F.J.F.P.J."/>
            <person name="Gunesch A.P."/>
            <person name="Birkelbach J."/>
            <person name="Nuebel U."/>
            <person name="Pietschmann T."/>
            <person name="Bach T."/>
            <person name="Mueller R."/>
        </authorList>
    </citation>
    <scope>NUCLEOTIDE SEQUENCE [LARGE SCALE GENOMIC DNA]</scope>
    <source>
        <strain evidence="2 3">MSr11954</strain>
    </source>
</reference>
<dbReference type="NCBIfam" id="TIGR00702">
    <property type="entry name" value="YcaO-type kinase domain"/>
    <property type="match status" value="1"/>
</dbReference>
<dbReference type="PROSITE" id="PS51664">
    <property type="entry name" value="YCAO"/>
    <property type="match status" value="1"/>
</dbReference>
<dbReference type="Pfam" id="PF02624">
    <property type="entry name" value="YcaO"/>
    <property type="match status" value="1"/>
</dbReference>
<evidence type="ECO:0000313" key="2">
    <source>
        <dbReference type="EMBL" id="WXB18409.1"/>
    </source>
</evidence>
<protein>
    <submittedName>
        <fullName evidence="2">TOMM leader peptide-binding protein</fullName>
    </submittedName>
</protein>
<dbReference type="Gene3D" id="3.30.1330.230">
    <property type="match status" value="1"/>
</dbReference>
<dbReference type="PANTHER" id="PTHR37809:SF1">
    <property type="entry name" value="RIBOSOMAL PROTEIN S12 METHYLTHIOTRANSFERASE ACCESSORY FACTOR YCAO"/>
    <property type="match status" value="1"/>
</dbReference>
<dbReference type="NCBIfam" id="TIGR03882">
    <property type="entry name" value="cyclo_dehyd_2"/>
    <property type="match status" value="1"/>
</dbReference>
<organism evidence="2 3">
    <name type="scientific">Pendulispora albinea</name>
    <dbReference type="NCBI Taxonomy" id="2741071"/>
    <lineage>
        <taxon>Bacteria</taxon>
        <taxon>Pseudomonadati</taxon>
        <taxon>Myxococcota</taxon>
        <taxon>Myxococcia</taxon>
        <taxon>Myxococcales</taxon>
        <taxon>Sorangiineae</taxon>
        <taxon>Pendulisporaceae</taxon>
        <taxon>Pendulispora</taxon>
    </lineage>
</organism>
<dbReference type="RefSeq" id="WP_394828038.1">
    <property type="nucleotide sequence ID" value="NZ_CP089984.1"/>
</dbReference>
<feature type="domain" description="YcaO" evidence="1">
    <location>
        <begin position="375"/>
        <end position="715"/>
    </location>
</feature>
<accession>A0ABZ2M7C5</accession>
<gene>
    <name evidence="2" type="ORF">LZC94_14340</name>
</gene>
<proteinExistence type="predicted"/>
<dbReference type="EMBL" id="CP089984">
    <property type="protein sequence ID" value="WXB18409.1"/>
    <property type="molecule type" value="Genomic_DNA"/>
</dbReference>
<dbReference type="PANTHER" id="PTHR37809">
    <property type="entry name" value="RIBOSOMAL PROTEIN S12 METHYLTHIOTRANSFERASE ACCESSORY FACTOR YCAO"/>
    <property type="match status" value="1"/>
</dbReference>
<dbReference type="Gene3D" id="3.30.160.660">
    <property type="match status" value="1"/>
</dbReference>
<sequence length="715" mass="77938">MATGPLRWHPRFLVHTTVHGQIVLLEDGDAVLFDEGPPAHVAQAVSRHASIHQVLELAQTPGGRAAMRVTLDGFFAHDLVQTADAYRLALPGYLRPAFEAEPRVVTQPRAVAQAGSVGAQAGSEVVLLSEIPASDPLVDWARALATAHGIAVAIVDDELDPRLEAVDRRHRDAMRPWLLFKPRGRRPSLGPWFDPEPGRPCWSCLERRMLGNQHVRRWLTHATSRRCLEIPVAIDLLAPGVLPQPPLGGALLEHLRAGALVRLEPTTAAIAGAHHVAGHEHGSRCGDPARRSPWIELRSTKRGRDPDGGYRSHSAEDTVARLLVHVSTVTGNVADVSIVPGQDLQPLPVHRSAFLTCPLGKSIVRPADFHRVALGKGTSAAQSRASALCEALERSVAQYRGDEPTVLASAEALTGARSFPPPMVRPLSARQMATFPAWRTDEPIHWVDVSSLTRRELCKVPLTYCYANTPFAREEELCRFDSNGCAAGRTLEEALLQGLLERIERDAVAIWWYNRLAVPSLSPALVGPSLLDALQRGLGPIWDWWLLDATHDLDTPVCVAVARRHQDGQYRFGFGCHVEAKLAAQRAATELHQLIAVEKQRGASFDFAGVAGEPYLHPSATGRAARALAVSTEYDDIRDAIEACIARLAARGLEVLAHRYPAIDDALAVVKTIVPGACHIWPELGASRLYRVPVDLGWSSRALGEHDLNPLPLFV</sequence>
<dbReference type="Proteomes" id="UP001370348">
    <property type="component" value="Chromosome"/>
</dbReference>